<proteinExistence type="predicted"/>
<gene>
    <name evidence="1" type="ORF">WN55_08224</name>
</gene>
<protein>
    <submittedName>
        <fullName evidence="1">Uncharacterized protein</fullName>
    </submittedName>
</protein>
<dbReference type="Proteomes" id="UP000076502">
    <property type="component" value="Unassembled WGS sequence"/>
</dbReference>
<dbReference type="EMBL" id="KQ435181">
    <property type="protein sequence ID" value="KZC15023.1"/>
    <property type="molecule type" value="Genomic_DNA"/>
</dbReference>
<keyword evidence="2" id="KW-1185">Reference proteome</keyword>
<evidence type="ECO:0000313" key="1">
    <source>
        <dbReference type="EMBL" id="KZC15023.1"/>
    </source>
</evidence>
<organism evidence="1 2">
    <name type="scientific">Dufourea novaeangliae</name>
    <name type="common">Sweat bee</name>
    <dbReference type="NCBI Taxonomy" id="178035"/>
    <lineage>
        <taxon>Eukaryota</taxon>
        <taxon>Metazoa</taxon>
        <taxon>Ecdysozoa</taxon>
        <taxon>Arthropoda</taxon>
        <taxon>Hexapoda</taxon>
        <taxon>Insecta</taxon>
        <taxon>Pterygota</taxon>
        <taxon>Neoptera</taxon>
        <taxon>Endopterygota</taxon>
        <taxon>Hymenoptera</taxon>
        <taxon>Apocrita</taxon>
        <taxon>Aculeata</taxon>
        <taxon>Apoidea</taxon>
        <taxon>Anthophila</taxon>
        <taxon>Halictidae</taxon>
        <taxon>Rophitinae</taxon>
        <taxon>Dufourea</taxon>
    </lineage>
</organism>
<accession>A0A154PT32</accession>
<sequence length="146" mass="16816">MSFALSQKVIYDYSKTILENSCHILSRSGNSDGLSRCTFRCFNPLFRLFFCFRLVAVNRCFVDCHKISSKFIWISLKQLKIVFISDHLFVYLVSCKQTPNPDLAHFADSIFIWKCSCKILCTRSFEIPTAVVISCIFNLRSSITIS</sequence>
<name>A0A154PT32_DUFNO</name>
<reference evidence="1 2" key="1">
    <citation type="submission" date="2015-07" db="EMBL/GenBank/DDBJ databases">
        <title>The genome of Dufourea novaeangliae.</title>
        <authorList>
            <person name="Pan H."/>
            <person name="Kapheim K."/>
        </authorList>
    </citation>
    <scope>NUCLEOTIDE SEQUENCE [LARGE SCALE GENOMIC DNA]</scope>
    <source>
        <strain evidence="1">0120121106</strain>
        <tissue evidence="1">Whole body</tissue>
    </source>
</reference>
<dbReference type="AlphaFoldDB" id="A0A154PT32"/>
<evidence type="ECO:0000313" key="2">
    <source>
        <dbReference type="Proteomes" id="UP000076502"/>
    </source>
</evidence>